<dbReference type="AlphaFoldDB" id="A0A7V4NG22"/>
<dbReference type="EMBL" id="DSZZ01000414">
    <property type="protein sequence ID" value="HGU53609.1"/>
    <property type="molecule type" value="Genomic_DNA"/>
</dbReference>
<dbReference type="SUPFAM" id="SSF53448">
    <property type="entry name" value="Nucleotide-diphospho-sugar transferases"/>
    <property type="match status" value="1"/>
</dbReference>
<dbReference type="Pfam" id="PF00535">
    <property type="entry name" value="Glycos_transf_2"/>
    <property type="match status" value="1"/>
</dbReference>
<name>A0A7V4NG22_FERPE</name>
<protein>
    <submittedName>
        <fullName evidence="2">Glycosyltransferase</fullName>
    </submittedName>
</protein>
<sequence length="106" mass="12594">MSRVSIIVLNWNNWMDTVECLESLYRINYPYYDVILIDNGSTDSSVEKIKDYCAGKINVDSKFFRYEHDNKPIEVIELMKEEAEKGKEVPFSMNERLILIKNFKKF</sequence>
<dbReference type="InterPro" id="IPR001173">
    <property type="entry name" value="Glyco_trans_2-like"/>
</dbReference>
<reference evidence="2" key="1">
    <citation type="journal article" date="2020" name="mSystems">
        <title>Genome- and Community-Level Interaction Insights into Carbon Utilization and Element Cycling Functions of Hydrothermarchaeota in Hydrothermal Sediment.</title>
        <authorList>
            <person name="Zhou Z."/>
            <person name="Liu Y."/>
            <person name="Xu W."/>
            <person name="Pan J."/>
            <person name="Luo Z.H."/>
            <person name="Li M."/>
        </authorList>
    </citation>
    <scope>NUCLEOTIDE SEQUENCE [LARGE SCALE GENOMIC DNA]</scope>
    <source>
        <strain evidence="2">SpSt-61</strain>
    </source>
</reference>
<gene>
    <name evidence="2" type="ORF">ENT78_08855</name>
</gene>
<organism evidence="2">
    <name type="scientific">Fervidobacterium pennivorans</name>
    <dbReference type="NCBI Taxonomy" id="93466"/>
    <lineage>
        <taxon>Bacteria</taxon>
        <taxon>Thermotogati</taxon>
        <taxon>Thermotogota</taxon>
        <taxon>Thermotogae</taxon>
        <taxon>Thermotogales</taxon>
        <taxon>Fervidobacteriaceae</taxon>
        <taxon>Fervidobacterium</taxon>
    </lineage>
</organism>
<evidence type="ECO:0000259" key="1">
    <source>
        <dbReference type="Pfam" id="PF00535"/>
    </source>
</evidence>
<dbReference type="Gene3D" id="3.90.550.10">
    <property type="entry name" value="Spore Coat Polysaccharide Biosynthesis Protein SpsA, Chain A"/>
    <property type="match status" value="1"/>
</dbReference>
<feature type="domain" description="Glycosyltransferase 2-like" evidence="1">
    <location>
        <begin position="5"/>
        <end position="59"/>
    </location>
</feature>
<evidence type="ECO:0000313" key="2">
    <source>
        <dbReference type="EMBL" id="HGU53609.1"/>
    </source>
</evidence>
<accession>A0A7V4NG22</accession>
<proteinExistence type="predicted"/>
<comment type="caution">
    <text evidence="2">The sequence shown here is derived from an EMBL/GenBank/DDBJ whole genome shotgun (WGS) entry which is preliminary data.</text>
</comment>
<dbReference type="GO" id="GO:0016740">
    <property type="term" value="F:transferase activity"/>
    <property type="evidence" value="ECO:0007669"/>
    <property type="project" value="UniProtKB-KW"/>
</dbReference>
<dbReference type="InterPro" id="IPR029044">
    <property type="entry name" value="Nucleotide-diphossugar_trans"/>
</dbReference>
<keyword evidence="2" id="KW-0808">Transferase</keyword>